<dbReference type="EMBL" id="CP130318">
    <property type="protein sequence ID" value="WNQ09136.1"/>
    <property type="molecule type" value="Genomic_DNA"/>
</dbReference>
<dbReference type="Proteomes" id="UP001305702">
    <property type="component" value="Chromosome"/>
</dbReference>
<dbReference type="AlphaFoldDB" id="A0AA96LBP9"/>
<reference evidence="1 2" key="1">
    <citation type="submission" date="2022-02" db="EMBL/GenBank/DDBJ databases">
        <title>Paenibacillus sp. MBLB1776 Whole Genome Shotgun Sequencing.</title>
        <authorList>
            <person name="Hwang C.Y."/>
            <person name="Cho E.-S."/>
            <person name="Seo M.-J."/>
        </authorList>
    </citation>
    <scope>NUCLEOTIDE SEQUENCE [LARGE SCALE GENOMIC DNA]</scope>
    <source>
        <strain evidence="1 2">MBLB1776</strain>
    </source>
</reference>
<name>A0AA96LBP9_9BACL</name>
<evidence type="ECO:0000313" key="2">
    <source>
        <dbReference type="Proteomes" id="UP001305702"/>
    </source>
</evidence>
<accession>A0AA96LBP9</accession>
<gene>
    <name evidence="1" type="ORF">MJA45_15935</name>
</gene>
<proteinExistence type="predicted"/>
<dbReference type="KEGG" id="paun:MJA45_15935"/>
<dbReference type="RefSeq" id="WP_315602904.1">
    <property type="nucleotide sequence ID" value="NZ_CP130318.1"/>
</dbReference>
<protein>
    <submittedName>
        <fullName evidence="1">Uncharacterized protein</fullName>
    </submittedName>
</protein>
<evidence type="ECO:0000313" key="1">
    <source>
        <dbReference type="EMBL" id="WNQ09136.1"/>
    </source>
</evidence>
<organism evidence="1 2">
    <name type="scientific">Paenibacillus aurantius</name>
    <dbReference type="NCBI Taxonomy" id="2918900"/>
    <lineage>
        <taxon>Bacteria</taxon>
        <taxon>Bacillati</taxon>
        <taxon>Bacillota</taxon>
        <taxon>Bacilli</taxon>
        <taxon>Bacillales</taxon>
        <taxon>Paenibacillaceae</taxon>
        <taxon>Paenibacillus</taxon>
    </lineage>
</organism>
<keyword evidence="2" id="KW-1185">Reference proteome</keyword>
<sequence length="70" mass="7521">MESPEHRAIFFHKLQSLAEKENAGLQAFDECVILQTNLTTTGGSTVVAILVRDGCGGAFCVLVNKKEGIL</sequence>